<protein>
    <submittedName>
        <fullName evidence="1">Uncharacterized protein</fullName>
    </submittedName>
</protein>
<accession>A0A1G9PUU8</accession>
<organism evidence="1 2">
    <name type="scientific">Nonomuraea jiangxiensis</name>
    <dbReference type="NCBI Taxonomy" id="633440"/>
    <lineage>
        <taxon>Bacteria</taxon>
        <taxon>Bacillati</taxon>
        <taxon>Actinomycetota</taxon>
        <taxon>Actinomycetes</taxon>
        <taxon>Streptosporangiales</taxon>
        <taxon>Streptosporangiaceae</taxon>
        <taxon>Nonomuraea</taxon>
    </lineage>
</organism>
<sequence>MSVFVDEQMVRLRNPAQLAALVDPPGDPGHARVRALLAAMYTMDFATVRGVSDVRVRRAEFQRPVVASRRTIGSWFQSTPAYTRTELTLERHDPLSPVWVDLSAEIDLSLLLEIDGGEVESIVTREITGVTSLEDFRSRFRFLDLDAFMREHGITTVDGLREAFHYLLTEIHLRTLGPFDPDDPANRHRYELRLAMLIRDTVDVASALRDAKLARAAVESAVLPGKPDEAEIRTPYAPVVLMPAAAAPGGPLSTAALESFFAAEGVLALFV</sequence>
<proteinExistence type="predicted"/>
<evidence type="ECO:0000313" key="1">
    <source>
        <dbReference type="EMBL" id="SDM02261.1"/>
    </source>
</evidence>
<dbReference type="Proteomes" id="UP000199202">
    <property type="component" value="Unassembled WGS sequence"/>
</dbReference>
<reference evidence="1 2" key="1">
    <citation type="submission" date="2016-10" db="EMBL/GenBank/DDBJ databases">
        <authorList>
            <person name="de Groot N.N."/>
        </authorList>
    </citation>
    <scope>NUCLEOTIDE SEQUENCE [LARGE SCALE GENOMIC DNA]</scope>
    <source>
        <strain evidence="1 2">CGMCC 4.6533</strain>
    </source>
</reference>
<evidence type="ECO:0000313" key="2">
    <source>
        <dbReference type="Proteomes" id="UP000199202"/>
    </source>
</evidence>
<dbReference type="RefSeq" id="WP_090945983.1">
    <property type="nucleotide sequence ID" value="NZ_FNDJ01000034.1"/>
</dbReference>
<name>A0A1G9PUU8_9ACTN</name>
<dbReference type="OrthoDB" id="4570796at2"/>
<dbReference type="AlphaFoldDB" id="A0A1G9PUU8"/>
<dbReference type="STRING" id="633440.SAMN05421869_134103"/>
<keyword evidence="2" id="KW-1185">Reference proteome</keyword>
<gene>
    <name evidence="1" type="ORF">SAMN05421869_134103</name>
</gene>
<dbReference type="EMBL" id="FNDJ01000034">
    <property type="protein sequence ID" value="SDM02261.1"/>
    <property type="molecule type" value="Genomic_DNA"/>
</dbReference>